<feature type="domain" description="EamA" evidence="7">
    <location>
        <begin position="12"/>
        <end position="164"/>
    </location>
</feature>
<feature type="transmembrane region" description="Helical" evidence="6">
    <location>
        <begin position="42"/>
        <end position="61"/>
    </location>
</feature>
<dbReference type="InterPro" id="IPR037185">
    <property type="entry name" value="EmrE-like"/>
</dbReference>
<feature type="transmembrane region" description="Helical" evidence="6">
    <location>
        <begin position="118"/>
        <end position="141"/>
    </location>
</feature>
<evidence type="ECO:0000256" key="4">
    <source>
        <dbReference type="ARBA" id="ARBA00022989"/>
    </source>
</evidence>
<protein>
    <submittedName>
        <fullName evidence="8">DME family drug/metabolite transporter</fullName>
    </submittedName>
</protein>
<dbReference type="RefSeq" id="WP_205106790.1">
    <property type="nucleotide sequence ID" value="NZ_BAAAHT010000017.1"/>
</dbReference>
<keyword evidence="3 6" id="KW-0812">Transmembrane</keyword>
<proteinExistence type="inferred from homology"/>
<feature type="domain" description="EamA" evidence="7">
    <location>
        <begin position="185"/>
        <end position="318"/>
    </location>
</feature>
<feature type="transmembrane region" description="Helical" evidence="6">
    <location>
        <begin position="302"/>
        <end position="320"/>
    </location>
</feature>
<evidence type="ECO:0000313" key="8">
    <source>
        <dbReference type="EMBL" id="MBM7471064.1"/>
    </source>
</evidence>
<accession>A0ABS2L221</accession>
<feature type="transmembrane region" description="Helical" evidence="6">
    <location>
        <begin position="184"/>
        <end position="203"/>
    </location>
</feature>
<evidence type="ECO:0000256" key="2">
    <source>
        <dbReference type="ARBA" id="ARBA00007362"/>
    </source>
</evidence>
<evidence type="ECO:0000256" key="6">
    <source>
        <dbReference type="SAM" id="Phobius"/>
    </source>
</evidence>
<evidence type="ECO:0000256" key="3">
    <source>
        <dbReference type="ARBA" id="ARBA00022692"/>
    </source>
</evidence>
<comment type="caution">
    <text evidence="8">The sequence shown here is derived from an EMBL/GenBank/DDBJ whole genome shotgun (WGS) entry which is preliminary data.</text>
</comment>
<keyword evidence="5 6" id="KW-0472">Membrane</keyword>
<dbReference type="InterPro" id="IPR050638">
    <property type="entry name" value="AA-Vitamin_Transporters"/>
</dbReference>
<keyword evidence="9" id="KW-1185">Reference proteome</keyword>
<evidence type="ECO:0000313" key="9">
    <source>
        <dbReference type="Proteomes" id="UP000776164"/>
    </source>
</evidence>
<evidence type="ECO:0000256" key="1">
    <source>
        <dbReference type="ARBA" id="ARBA00004141"/>
    </source>
</evidence>
<dbReference type="Gene3D" id="1.10.3730.20">
    <property type="match status" value="1"/>
</dbReference>
<gene>
    <name evidence="8" type="ORF">JOE66_000698</name>
</gene>
<organism evidence="8 9">
    <name type="scientific">Subtercola frigoramans</name>
    <dbReference type="NCBI Taxonomy" id="120298"/>
    <lineage>
        <taxon>Bacteria</taxon>
        <taxon>Bacillati</taxon>
        <taxon>Actinomycetota</taxon>
        <taxon>Actinomycetes</taxon>
        <taxon>Micrococcales</taxon>
        <taxon>Microbacteriaceae</taxon>
        <taxon>Subtercola</taxon>
    </lineage>
</organism>
<dbReference type="InterPro" id="IPR000620">
    <property type="entry name" value="EamA_dom"/>
</dbReference>
<keyword evidence="4 6" id="KW-1133">Transmembrane helix</keyword>
<reference evidence="8 9" key="1">
    <citation type="submission" date="2021-01" db="EMBL/GenBank/DDBJ databases">
        <title>Sequencing the genomes of 1000 actinobacteria strains.</title>
        <authorList>
            <person name="Klenk H.-P."/>
        </authorList>
    </citation>
    <scope>NUCLEOTIDE SEQUENCE [LARGE SCALE GENOMIC DNA]</scope>
    <source>
        <strain evidence="8 9">DSM 13057</strain>
    </source>
</reference>
<comment type="subcellular location">
    <subcellularLocation>
        <location evidence="1">Membrane</location>
        <topology evidence="1">Multi-pass membrane protein</topology>
    </subcellularLocation>
</comment>
<evidence type="ECO:0000259" key="7">
    <source>
        <dbReference type="Pfam" id="PF00892"/>
    </source>
</evidence>
<dbReference type="Pfam" id="PF00892">
    <property type="entry name" value="EamA"/>
    <property type="match status" value="2"/>
</dbReference>
<feature type="transmembrane region" description="Helical" evidence="6">
    <location>
        <begin position="81"/>
        <end position="106"/>
    </location>
</feature>
<feature type="transmembrane region" description="Helical" evidence="6">
    <location>
        <begin position="148"/>
        <end position="172"/>
    </location>
</feature>
<dbReference type="PANTHER" id="PTHR32322:SF2">
    <property type="entry name" value="EAMA DOMAIN-CONTAINING PROTEIN"/>
    <property type="match status" value="1"/>
</dbReference>
<dbReference type="SUPFAM" id="SSF103481">
    <property type="entry name" value="Multidrug resistance efflux transporter EmrE"/>
    <property type="match status" value="2"/>
</dbReference>
<feature type="transmembrane region" description="Helical" evidence="6">
    <location>
        <begin position="277"/>
        <end position="296"/>
    </location>
</feature>
<feature type="transmembrane region" description="Helical" evidence="6">
    <location>
        <begin position="215"/>
        <end position="234"/>
    </location>
</feature>
<evidence type="ECO:0000256" key="5">
    <source>
        <dbReference type="ARBA" id="ARBA00023136"/>
    </source>
</evidence>
<dbReference type="PANTHER" id="PTHR32322">
    <property type="entry name" value="INNER MEMBRANE TRANSPORTER"/>
    <property type="match status" value="1"/>
</dbReference>
<feature type="transmembrane region" description="Helical" evidence="6">
    <location>
        <begin position="240"/>
        <end position="265"/>
    </location>
</feature>
<name>A0ABS2L221_9MICO</name>
<comment type="similarity">
    <text evidence="2">Belongs to the EamA transporter family.</text>
</comment>
<dbReference type="EMBL" id="JAFBBU010000001">
    <property type="protein sequence ID" value="MBM7471064.1"/>
    <property type="molecule type" value="Genomic_DNA"/>
</dbReference>
<sequence>MTSPGGRGRASAILIIGAAVCFGTTGTAQALGAPAASAVSLGAARIVFGGALLALFALFAARSGARSHPGSTAQRQARTSLLARLHAVRPVEWMLVAIGAIGVAVYQPTFFTGTSQNGVAVGTLVALGSAPVITGLLEWLVRRRAPGVRWAVATAIAALGVATLSGALSLLFGSGTTTPSTITALGILASLGAGASYALYALSSKALLDRGWTPSATMGATFGAAAVIMTPVLLGSDLAWLATSSGGLTALWLAVVTTALAYTLFARGLRGIPASQASTLTLVEPLTATLLGLVVLHEQFTTSIAAGLVLLAAGLAVLALSPQPKLRAGQSL</sequence>
<dbReference type="Proteomes" id="UP000776164">
    <property type="component" value="Unassembled WGS sequence"/>
</dbReference>